<dbReference type="PANTHER" id="PTHR12203:SF118">
    <property type="entry name" value="BETA-1,2-XYLOSYLTRANSFERASE 1"/>
    <property type="match status" value="1"/>
</dbReference>
<dbReference type="EMBL" id="KL198028">
    <property type="protein sequence ID" value="KDQ16303.1"/>
    <property type="molecule type" value="Genomic_DNA"/>
</dbReference>
<dbReference type="InterPro" id="IPR051091">
    <property type="entry name" value="O-Glucosyltr/Glycosyltrsf_90"/>
</dbReference>
<proteinExistence type="predicted"/>
<name>A0A067MKL7_BOTB1</name>
<gene>
    <name evidence="2" type="ORF">BOTBODRAFT_107166</name>
</gene>
<reference evidence="3" key="1">
    <citation type="journal article" date="2014" name="Proc. Natl. Acad. Sci. U.S.A.">
        <title>Extensive sampling of basidiomycete genomes demonstrates inadequacy of the white-rot/brown-rot paradigm for wood decay fungi.</title>
        <authorList>
            <person name="Riley R."/>
            <person name="Salamov A.A."/>
            <person name="Brown D.W."/>
            <person name="Nagy L.G."/>
            <person name="Floudas D."/>
            <person name="Held B.W."/>
            <person name="Levasseur A."/>
            <person name="Lombard V."/>
            <person name="Morin E."/>
            <person name="Otillar R."/>
            <person name="Lindquist E.A."/>
            <person name="Sun H."/>
            <person name="LaButti K.M."/>
            <person name="Schmutz J."/>
            <person name="Jabbour D."/>
            <person name="Luo H."/>
            <person name="Baker S.E."/>
            <person name="Pisabarro A.G."/>
            <person name="Walton J.D."/>
            <person name="Blanchette R.A."/>
            <person name="Henrissat B."/>
            <person name="Martin F."/>
            <person name="Cullen D."/>
            <person name="Hibbett D.S."/>
            <person name="Grigoriev I.V."/>
        </authorList>
    </citation>
    <scope>NUCLEOTIDE SEQUENCE [LARGE SCALE GENOMIC DNA]</scope>
    <source>
        <strain evidence="3">FD-172 SS1</strain>
    </source>
</reference>
<dbReference type="HOGENOM" id="CLU_005027_3_2_1"/>
<feature type="domain" description="Glycosyl transferase CAP10" evidence="1">
    <location>
        <begin position="260"/>
        <end position="543"/>
    </location>
</feature>
<dbReference type="AlphaFoldDB" id="A0A067MKL7"/>
<dbReference type="InParanoid" id="A0A067MKL7"/>
<dbReference type="Proteomes" id="UP000027195">
    <property type="component" value="Unassembled WGS sequence"/>
</dbReference>
<evidence type="ECO:0000313" key="2">
    <source>
        <dbReference type="EMBL" id="KDQ16303.1"/>
    </source>
</evidence>
<sequence>MDELLENNHVPLQPHLYRSDGFLEVNPDGRHPIYDLINRAKEQWEKKLANQSTTLSEAVFEYRRRYKRSPPKGFDIWWQYVVDNNVQLPDEYDQIYKDLEPFWGVRPSELQKARKKRESDPGTYTIGKTATGRSLELLTHALNDQETKSGLGRAREYILLMDDVAQWLPEFRATFTAHDAPNQFYGYDLRQNGIDAAAADDYIDSNLLPDMEHIGWASACAFPSPLRRDPIPPVPSLPSLHAARPKTFIYDHALSMNPCHHPDLVHLIGFLSSHGKGPAPHSKMAPSFAMCSTHLHSDIRTAVPEQFTEDVGEDPAWADKTEDKLVWRGTTTGILVAEDFPWEMSQRFRLVALGHQRAGTYDVLRPAENDTVAVGNPKGVRVGPMNDLFVDVAFTGKPVQCDIMGSACRKAEEGWEFRRPQKWEQANQFKYMMDIDGNGWSARFKRLMSTNSLVFKSTIFPEWYMDRVMPWLHYVPVKVDLTDLYDTLAFFRGDIKGEGSHEEMAEEIARAGKEWSQTFWRKQDMVAYMFRLYLEYARVMSNDRDSMTFRMDLNH</sequence>
<dbReference type="Pfam" id="PF05686">
    <property type="entry name" value="Glyco_transf_90"/>
    <property type="match status" value="1"/>
</dbReference>
<protein>
    <submittedName>
        <fullName evidence="2">Glycosyltransferase family 90 protein</fullName>
    </submittedName>
</protein>
<accession>A0A067MKL7</accession>
<dbReference type="OrthoDB" id="541052at2759"/>
<keyword evidence="3" id="KW-1185">Reference proteome</keyword>
<keyword evidence="2" id="KW-0808">Transferase</keyword>
<organism evidence="2 3">
    <name type="scientific">Botryobasidium botryosum (strain FD-172 SS1)</name>
    <dbReference type="NCBI Taxonomy" id="930990"/>
    <lineage>
        <taxon>Eukaryota</taxon>
        <taxon>Fungi</taxon>
        <taxon>Dikarya</taxon>
        <taxon>Basidiomycota</taxon>
        <taxon>Agaricomycotina</taxon>
        <taxon>Agaricomycetes</taxon>
        <taxon>Cantharellales</taxon>
        <taxon>Botryobasidiaceae</taxon>
        <taxon>Botryobasidium</taxon>
    </lineage>
</organism>
<dbReference type="InterPro" id="IPR006598">
    <property type="entry name" value="CAP10"/>
</dbReference>
<dbReference type="PANTHER" id="PTHR12203">
    <property type="entry name" value="KDEL LYS-ASP-GLU-LEU CONTAINING - RELATED"/>
    <property type="match status" value="1"/>
</dbReference>
<evidence type="ECO:0000313" key="3">
    <source>
        <dbReference type="Proteomes" id="UP000027195"/>
    </source>
</evidence>
<dbReference type="SMART" id="SM00672">
    <property type="entry name" value="CAP10"/>
    <property type="match status" value="1"/>
</dbReference>
<evidence type="ECO:0000259" key="1">
    <source>
        <dbReference type="SMART" id="SM00672"/>
    </source>
</evidence>
<dbReference type="GO" id="GO:0016740">
    <property type="term" value="F:transferase activity"/>
    <property type="evidence" value="ECO:0007669"/>
    <property type="project" value="UniProtKB-KW"/>
</dbReference>